<keyword evidence="2 8" id="KW-1277">Toxin-antitoxin system</keyword>
<dbReference type="Gene3D" id="3.40.50.1010">
    <property type="entry name" value="5'-nuclease"/>
    <property type="match status" value="1"/>
</dbReference>
<dbReference type="Pfam" id="PF01850">
    <property type="entry name" value="PIN"/>
    <property type="match status" value="1"/>
</dbReference>
<comment type="cofactor">
    <cofactor evidence="1 8">
        <name>Mg(2+)</name>
        <dbReference type="ChEBI" id="CHEBI:18420"/>
    </cofactor>
</comment>
<gene>
    <name evidence="8" type="primary">vapC</name>
    <name evidence="10" type="ORF">D2962_12710</name>
</gene>
<dbReference type="InterPro" id="IPR002716">
    <property type="entry name" value="PIN_dom"/>
</dbReference>
<accession>A0A3G2R714</accession>
<dbReference type="SUPFAM" id="SSF88723">
    <property type="entry name" value="PIN domain-like"/>
    <property type="match status" value="1"/>
</dbReference>
<dbReference type="EC" id="3.1.-.-" evidence="8"/>
<dbReference type="PANTHER" id="PTHR33653">
    <property type="entry name" value="RIBONUCLEASE VAPC2"/>
    <property type="match status" value="1"/>
</dbReference>
<evidence type="ECO:0000256" key="5">
    <source>
        <dbReference type="ARBA" id="ARBA00022801"/>
    </source>
</evidence>
<keyword evidence="4 8" id="KW-0479">Metal-binding</keyword>
<dbReference type="GO" id="GO:0004540">
    <property type="term" value="F:RNA nuclease activity"/>
    <property type="evidence" value="ECO:0007669"/>
    <property type="project" value="InterPro"/>
</dbReference>
<feature type="binding site" evidence="8">
    <location>
        <position position="11"/>
    </location>
    <ligand>
        <name>Mg(2+)</name>
        <dbReference type="ChEBI" id="CHEBI:18420"/>
    </ligand>
</feature>
<dbReference type="EMBL" id="CP033169">
    <property type="protein sequence ID" value="AYO31344.1"/>
    <property type="molecule type" value="Genomic_DNA"/>
</dbReference>
<evidence type="ECO:0000256" key="8">
    <source>
        <dbReference type="HAMAP-Rule" id="MF_00265"/>
    </source>
</evidence>
<sequence>MKNLTGKVLIDTSIWIEYFRGNSEITNIVDLLIDEDRAVIVGPVISELIQGVKDKTKAEELITNIKALPYIDIRKSDWIDIGLFSFRLRKKGLTIPFTDTIIAAVAIKYHLSMYSIDKHFDYIEELLKFQGNK</sequence>
<keyword evidence="6 8" id="KW-0460">Magnesium</keyword>
<reference evidence="10 11" key="1">
    <citation type="submission" date="2018-10" db="EMBL/GenBank/DDBJ databases">
        <authorList>
            <person name="Zhang X."/>
        </authorList>
    </citation>
    <scope>NUCLEOTIDE SEQUENCE [LARGE SCALE GENOMIC DNA]</scope>
    <source>
        <strain evidence="10 11">SK-G1</strain>
    </source>
</reference>
<keyword evidence="3 8" id="KW-0540">Nuclease</keyword>
<dbReference type="KEGG" id="bacg:D2962_12710"/>
<dbReference type="InterPro" id="IPR022907">
    <property type="entry name" value="VapC_family"/>
</dbReference>
<proteinExistence type="inferred from homology"/>
<name>A0A3G2R714_9FIRM</name>
<organism evidence="10 11">
    <name type="scientific">Biomaibacter acetigenes</name>
    <dbReference type="NCBI Taxonomy" id="2316383"/>
    <lineage>
        <taxon>Bacteria</taxon>
        <taxon>Bacillati</taxon>
        <taxon>Bacillota</taxon>
        <taxon>Clostridia</taxon>
        <taxon>Thermosediminibacterales</taxon>
        <taxon>Tepidanaerobacteraceae</taxon>
        <taxon>Biomaibacter</taxon>
    </lineage>
</organism>
<dbReference type="PANTHER" id="PTHR33653:SF1">
    <property type="entry name" value="RIBONUCLEASE VAPC2"/>
    <property type="match status" value="1"/>
</dbReference>
<dbReference type="InterPro" id="IPR029060">
    <property type="entry name" value="PIN-like_dom_sf"/>
</dbReference>
<evidence type="ECO:0000256" key="2">
    <source>
        <dbReference type="ARBA" id="ARBA00022649"/>
    </source>
</evidence>
<dbReference type="RefSeq" id="WP_120768050.1">
    <property type="nucleotide sequence ID" value="NZ_CP033169.1"/>
</dbReference>
<evidence type="ECO:0000313" key="10">
    <source>
        <dbReference type="EMBL" id="AYO31344.1"/>
    </source>
</evidence>
<evidence type="ECO:0000256" key="7">
    <source>
        <dbReference type="ARBA" id="ARBA00038093"/>
    </source>
</evidence>
<protein>
    <recommendedName>
        <fullName evidence="8">Ribonuclease VapC</fullName>
        <shortName evidence="8">RNase VapC</shortName>
        <ecNumber evidence="8">3.1.-.-</ecNumber>
    </recommendedName>
    <alternativeName>
        <fullName evidence="8">Toxin VapC</fullName>
    </alternativeName>
</protein>
<dbReference type="AlphaFoldDB" id="A0A3G2R714"/>
<comment type="similarity">
    <text evidence="7 8">Belongs to the PINc/VapC protein family.</text>
</comment>
<keyword evidence="11" id="KW-1185">Reference proteome</keyword>
<evidence type="ECO:0000256" key="3">
    <source>
        <dbReference type="ARBA" id="ARBA00022722"/>
    </source>
</evidence>
<evidence type="ECO:0000256" key="4">
    <source>
        <dbReference type="ARBA" id="ARBA00022723"/>
    </source>
</evidence>
<dbReference type="GO" id="GO:0090729">
    <property type="term" value="F:toxin activity"/>
    <property type="evidence" value="ECO:0007669"/>
    <property type="project" value="UniProtKB-KW"/>
</dbReference>
<dbReference type="HAMAP" id="MF_00265">
    <property type="entry name" value="VapC_Nob1"/>
    <property type="match status" value="1"/>
</dbReference>
<feature type="domain" description="PIN" evidence="9">
    <location>
        <begin position="8"/>
        <end position="124"/>
    </location>
</feature>
<evidence type="ECO:0000256" key="1">
    <source>
        <dbReference type="ARBA" id="ARBA00001946"/>
    </source>
</evidence>
<evidence type="ECO:0000259" key="9">
    <source>
        <dbReference type="Pfam" id="PF01850"/>
    </source>
</evidence>
<dbReference type="InterPro" id="IPR050556">
    <property type="entry name" value="Type_II_TA_system_RNase"/>
</dbReference>
<dbReference type="Proteomes" id="UP000280960">
    <property type="component" value="Chromosome"/>
</dbReference>
<evidence type="ECO:0000256" key="6">
    <source>
        <dbReference type="ARBA" id="ARBA00022842"/>
    </source>
</evidence>
<keyword evidence="5 8" id="KW-0378">Hydrolase</keyword>
<evidence type="ECO:0000313" key="11">
    <source>
        <dbReference type="Proteomes" id="UP000280960"/>
    </source>
</evidence>
<feature type="binding site" evidence="8">
    <location>
        <position position="99"/>
    </location>
    <ligand>
        <name>Mg(2+)</name>
        <dbReference type="ChEBI" id="CHEBI:18420"/>
    </ligand>
</feature>
<dbReference type="GO" id="GO:0016787">
    <property type="term" value="F:hydrolase activity"/>
    <property type="evidence" value="ECO:0007669"/>
    <property type="project" value="UniProtKB-KW"/>
</dbReference>
<dbReference type="GO" id="GO:0000287">
    <property type="term" value="F:magnesium ion binding"/>
    <property type="evidence" value="ECO:0007669"/>
    <property type="project" value="UniProtKB-UniRule"/>
</dbReference>
<comment type="function">
    <text evidence="8">Toxic component of a toxin-antitoxin (TA) system. An RNase.</text>
</comment>
<keyword evidence="8" id="KW-0800">Toxin</keyword>